<feature type="signal peptide" evidence="14">
    <location>
        <begin position="1"/>
        <end position="16"/>
    </location>
</feature>
<comment type="caution">
    <text evidence="15">The sequence shown here is derived from an EMBL/GenBank/DDBJ whole genome shotgun (WGS) entry which is preliminary data.</text>
</comment>
<evidence type="ECO:0000256" key="12">
    <source>
        <dbReference type="ARBA" id="ARBA00023288"/>
    </source>
</evidence>
<feature type="chain" id="PRO_5034909594" description="Carboxypeptidase" evidence="14">
    <location>
        <begin position="17"/>
        <end position="643"/>
    </location>
</feature>
<sequence length="643" mass="71712">MLWFVSLASLLVCSQAQFPPKPEGITTLESKFHPGITISYKEPKGVCETTPGVRSFSGYVHLPPNTIKDPFENQHYPINTFFWFFEARNNPHNAPLAIWLNGGPGGSSLIGALHENGPCFVNDDSNSTRLNPYSWNNNVNMLYIDEPVQVGFSYDVLQNITANLAAAYLESEEDSSIIQPVNFTDSVPEQNATFYVGTMGSQKVSHTANSTHHAAIALWHFAQTWFEEFPAYKPDDERITLFAESYGGKYGPGFVSYFVEQNEKIDKGELSGPGVHYLHMDTLGIVNGCIDDLYTAPSYTEFAYRNTYGIQAINETEYHREKFEINRFNGTLDKIRACQTAARTLDPDAHGDIQRVIDVCHEAGIHSTRATMGAYMSSNHGVYDITHPRSDPFPGAYMNGYLNQHWVQKELGVPVNFSSISSAVSDAFEATGDFDKGGMVENIAYVLDHGVKVALMYGDRDWICNWIGGEETAKQIPYSHQADFLSAGYQPIAVNPFYSGGQVKQYGNFSFARVYQAGHMVPAYQPEASLAIFERAVFNKDIATGTVDLLKDTAYKTKGPDNTWHILNEVLPSPEPICYVFSPDTCTKDEWKSVVDGTAVIKDWKLVKSGDKHHSKSMSKTQCNEHQPKLMVKTQDGPNKFDL</sequence>
<keyword evidence="16" id="KW-1185">Reference proteome</keyword>
<keyword evidence="10" id="KW-0843">Virulence</keyword>
<dbReference type="GO" id="GO:0006508">
    <property type="term" value="P:proteolysis"/>
    <property type="evidence" value="ECO:0007669"/>
    <property type="project" value="UniProtKB-KW"/>
</dbReference>
<evidence type="ECO:0000256" key="1">
    <source>
        <dbReference type="ARBA" id="ARBA00001003"/>
    </source>
</evidence>
<accession>A0A8H3EHI3</accession>
<evidence type="ECO:0000313" key="15">
    <source>
        <dbReference type="EMBL" id="CAF9906856.1"/>
    </source>
</evidence>
<dbReference type="GO" id="GO:0098552">
    <property type="term" value="C:side of membrane"/>
    <property type="evidence" value="ECO:0007669"/>
    <property type="project" value="UniProtKB-KW"/>
</dbReference>
<dbReference type="PANTHER" id="PTHR11802:SF189">
    <property type="entry name" value="CARBOXYPEPTIDASE"/>
    <property type="match status" value="1"/>
</dbReference>
<dbReference type="Gene3D" id="3.40.50.1820">
    <property type="entry name" value="alpha/beta hydrolase"/>
    <property type="match status" value="1"/>
</dbReference>
<evidence type="ECO:0000256" key="7">
    <source>
        <dbReference type="ARBA" id="ARBA00022670"/>
    </source>
</evidence>
<protein>
    <recommendedName>
        <fullName evidence="14">Carboxypeptidase</fullName>
        <ecNumber evidence="14">3.4.16.-</ecNumber>
    </recommendedName>
</protein>
<keyword evidence="4" id="KW-1003">Cell membrane</keyword>
<dbReference type="PROSITE" id="PS00131">
    <property type="entry name" value="CARBOXYPEPT_SER_SER"/>
    <property type="match status" value="1"/>
</dbReference>
<keyword evidence="5" id="KW-0472">Membrane</keyword>
<evidence type="ECO:0000313" key="16">
    <source>
        <dbReference type="Proteomes" id="UP000664169"/>
    </source>
</evidence>
<evidence type="ECO:0000256" key="5">
    <source>
        <dbReference type="ARBA" id="ARBA00022622"/>
    </source>
</evidence>
<dbReference type="InterPro" id="IPR001563">
    <property type="entry name" value="Peptidase_S10"/>
</dbReference>
<dbReference type="GO" id="GO:0005886">
    <property type="term" value="C:plasma membrane"/>
    <property type="evidence" value="ECO:0007669"/>
    <property type="project" value="UniProtKB-SubCell"/>
</dbReference>
<evidence type="ECO:0000256" key="4">
    <source>
        <dbReference type="ARBA" id="ARBA00022475"/>
    </source>
</evidence>
<comment type="function">
    <text evidence="13">Extracellular serine carboxypeptidase that contributes to pathogenicity.</text>
</comment>
<evidence type="ECO:0000256" key="11">
    <source>
        <dbReference type="ARBA" id="ARBA00023180"/>
    </source>
</evidence>
<evidence type="ECO:0000256" key="2">
    <source>
        <dbReference type="ARBA" id="ARBA00004609"/>
    </source>
</evidence>
<dbReference type="InterPro" id="IPR033124">
    <property type="entry name" value="Ser_caboxypep_his_AS"/>
</dbReference>
<comment type="similarity">
    <text evidence="3 14">Belongs to the peptidase S10 family.</text>
</comment>
<dbReference type="Proteomes" id="UP000664169">
    <property type="component" value="Unassembled WGS sequence"/>
</dbReference>
<keyword evidence="5" id="KW-0336">GPI-anchor</keyword>
<dbReference type="PROSITE" id="PS00560">
    <property type="entry name" value="CARBOXYPEPT_SER_HIS"/>
    <property type="match status" value="1"/>
</dbReference>
<dbReference type="OrthoDB" id="443318at2759"/>
<proteinExistence type="inferred from homology"/>
<keyword evidence="6 14" id="KW-0121">Carboxypeptidase</keyword>
<organism evidence="15 16">
    <name type="scientific">Gomphillus americanus</name>
    <dbReference type="NCBI Taxonomy" id="1940652"/>
    <lineage>
        <taxon>Eukaryota</taxon>
        <taxon>Fungi</taxon>
        <taxon>Dikarya</taxon>
        <taxon>Ascomycota</taxon>
        <taxon>Pezizomycotina</taxon>
        <taxon>Lecanoromycetes</taxon>
        <taxon>OSLEUM clade</taxon>
        <taxon>Ostropomycetidae</taxon>
        <taxon>Ostropales</taxon>
        <taxon>Graphidaceae</taxon>
        <taxon>Gomphilloideae</taxon>
        <taxon>Gomphillus</taxon>
    </lineage>
</organism>
<evidence type="ECO:0000256" key="14">
    <source>
        <dbReference type="RuleBase" id="RU361156"/>
    </source>
</evidence>
<dbReference type="Pfam" id="PF00450">
    <property type="entry name" value="Peptidase_S10"/>
    <property type="match status" value="1"/>
</dbReference>
<name>A0A8H3EHI3_9LECA</name>
<dbReference type="SUPFAM" id="SSF53474">
    <property type="entry name" value="alpha/beta-Hydrolases"/>
    <property type="match status" value="1"/>
</dbReference>
<evidence type="ECO:0000256" key="3">
    <source>
        <dbReference type="ARBA" id="ARBA00009431"/>
    </source>
</evidence>
<keyword evidence="11" id="KW-0325">Glycoprotein</keyword>
<dbReference type="EMBL" id="CAJPDQ010000003">
    <property type="protein sequence ID" value="CAF9906856.1"/>
    <property type="molecule type" value="Genomic_DNA"/>
</dbReference>
<keyword evidence="12" id="KW-0449">Lipoprotein</keyword>
<dbReference type="EC" id="3.4.16.-" evidence="14"/>
<evidence type="ECO:0000256" key="13">
    <source>
        <dbReference type="ARBA" id="ARBA00037356"/>
    </source>
</evidence>
<keyword evidence="7 14" id="KW-0645">Protease</keyword>
<reference evidence="15" key="1">
    <citation type="submission" date="2021-03" db="EMBL/GenBank/DDBJ databases">
        <authorList>
            <person name="Tagirdzhanova G."/>
        </authorList>
    </citation>
    <scope>NUCLEOTIDE SEQUENCE</scope>
</reference>
<dbReference type="AlphaFoldDB" id="A0A8H3EHI3"/>
<comment type="catalytic activity">
    <reaction evidence="1">
        <text>Preferential release of a C-terminal arginine or lysine residue.</text>
        <dbReference type="EC" id="3.4.16.6"/>
    </reaction>
</comment>
<dbReference type="GO" id="GO:0000324">
    <property type="term" value="C:fungal-type vacuole"/>
    <property type="evidence" value="ECO:0007669"/>
    <property type="project" value="TreeGrafter"/>
</dbReference>
<comment type="subcellular location">
    <subcellularLocation>
        <location evidence="2">Cell membrane</location>
        <topology evidence="2">Lipid-anchor</topology>
        <topology evidence="2">GPI-anchor</topology>
    </subcellularLocation>
</comment>
<dbReference type="InterPro" id="IPR018202">
    <property type="entry name" value="Ser_caboxypep_ser_AS"/>
</dbReference>
<dbReference type="GO" id="GO:0004185">
    <property type="term" value="F:serine-type carboxypeptidase activity"/>
    <property type="evidence" value="ECO:0007669"/>
    <property type="project" value="UniProtKB-UniRule"/>
</dbReference>
<evidence type="ECO:0000256" key="10">
    <source>
        <dbReference type="ARBA" id="ARBA00023026"/>
    </source>
</evidence>
<evidence type="ECO:0000256" key="6">
    <source>
        <dbReference type="ARBA" id="ARBA00022645"/>
    </source>
</evidence>
<dbReference type="PANTHER" id="PTHR11802">
    <property type="entry name" value="SERINE PROTEASE FAMILY S10 SERINE CARBOXYPEPTIDASE"/>
    <property type="match status" value="1"/>
</dbReference>
<dbReference type="PRINTS" id="PR00724">
    <property type="entry name" value="CRBOXYPTASEC"/>
</dbReference>
<gene>
    <name evidence="15" type="ORF">GOMPHAMPRED_004951</name>
</gene>
<evidence type="ECO:0000256" key="8">
    <source>
        <dbReference type="ARBA" id="ARBA00022729"/>
    </source>
</evidence>
<dbReference type="InterPro" id="IPR029058">
    <property type="entry name" value="AB_hydrolase_fold"/>
</dbReference>
<keyword evidence="9 14" id="KW-0378">Hydrolase</keyword>
<keyword evidence="8 14" id="KW-0732">Signal</keyword>
<evidence type="ECO:0000256" key="9">
    <source>
        <dbReference type="ARBA" id="ARBA00022801"/>
    </source>
</evidence>